<organism evidence="1 2">
    <name type="scientific">Erwinia phage vB_EamM_Asesino</name>
    <dbReference type="NCBI Taxonomy" id="1883370"/>
    <lineage>
        <taxon>Viruses</taxon>
        <taxon>Duplodnaviria</taxon>
        <taxon>Heunggongvirae</taxon>
        <taxon>Uroviricota</taxon>
        <taxon>Caudoviricetes</taxon>
        <taxon>Chimalliviridae</taxon>
        <taxon>Erskinevirus</taxon>
        <taxon>Erskinevirus asesino</taxon>
    </lineage>
</organism>
<dbReference type="EMBL" id="KX397364">
    <property type="protein sequence ID" value="ANZ48288.1"/>
    <property type="molecule type" value="Genomic_DNA"/>
</dbReference>
<accession>A0A1B2IAJ7</accession>
<name>A0A1B2IAJ7_9CAUD</name>
<gene>
    <name evidence="1" type="ORF">ASESINO_275</name>
</gene>
<evidence type="ECO:0000313" key="1">
    <source>
        <dbReference type="EMBL" id="ANZ48288.1"/>
    </source>
</evidence>
<dbReference type="GeneID" id="29057225"/>
<reference evidence="1" key="1">
    <citation type="submission" date="2016-06" db="EMBL/GenBank/DDBJ databases">
        <authorList>
            <person name="Berg J.A."/>
            <person name="Hyde J.R."/>
            <person name="Breakwell D.P."/>
            <person name="Hope S."/>
            <person name="Grose J.H."/>
        </authorList>
    </citation>
    <scope>NUCLEOTIDE SEQUENCE [LARGE SCALE GENOMIC DNA]</scope>
</reference>
<evidence type="ECO:0000313" key="2">
    <source>
        <dbReference type="Proteomes" id="UP000202181"/>
    </source>
</evidence>
<keyword evidence="2" id="KW-1185">Reference proteome</keyword>
<dbReference type="OrthoDB" id="28002at10239"/>
<proteinExistence type="predicted"/>
<protein>
    <submittedName>
        <fullName evidence="1">Uncharacterized protein</fullName>
    </submittedName>
</protein>
<dbReference type="Proteomes" id="UP000202181">
    <property type="component" value="Segment"/>
</dbReference>
<dbReference type="KEGG" id="vg:29057225"/>
<dbReference type="RefSeq" id="YP_009290893.1">
    <property type="nucleotide sequence ID" value="NC_031107.2"/>
</dbReference>
<sequence length="195" mass="21820">MRDETLFSGHVLNHTSEAPENTVMRSAMNRDEIIQRLNQIGDVFTLSLRQVVDETAFEHTAGFAAEMIPHTVNGYQRFLDDITKSSAGRVIAGFIIRFKQLLLIEFGDYVIGCLERELVTLQPGDIVTAEKGAGPNETTLWKIAHPDSPDLAPPAEYDLLSSFLLLMQMKNLIIRAGAAMQMREDEKDNTKGQKK</sequence>